<feature type="signal peptide" evidence="1">
    <location>
        <begin position="1"/>
        <end position="22"/>
    </location>
</feature>
<comment type="caution">
    <text evidence="2">The sequence shown here is derived from an EMBL/GenBank/DDBJ whole genome shotgun (WGS) entry which is preliminary data.</text>
</comment>
<evidence type="ECO:0008006" key="4">
    <source>
        <dbReference type="Google" id="ProtNLM"/>
    </source>
</evidence>
<keyword evidence="3" id="KW-1185">Reference proteome</keyword>
<evidence type="ECO:0000256" key="1">
    <source>
        <dbReference type="SAM" id="SignalP"/>
    </source>
</evidence>
<accession>A0A2V3PVM1</accession>
<dbReference type="AlphaFoldDB" id="A0A2V3PVM1"/>
<name>A0A2V3PVM1_9BACT</name>
<sequence length="333" mass="36265">MNRIKACIASIICTIAIFQSFAQEGERAFSFLGLPTSTRANALGGTNISVIENDISLVFLNPAALGPEMNMNANVNFLSYISDIKVGSAIFGKSIRENNSFAVGVNYIDYGDFKEAINGEVIGSFSGKDIAVNGVYSHMLTNRLRGGVTAKFITSNYEDYSSTAIGFDVGLSYYNEDREFSAGLVLKNMGSQISSYDDKRVGLPWDVQLGISKKLNNAPIRLSLTAVYLTQWDFARVNEANGIDTSDDGFLKTAFKHTILGVDIIPSENFWISAGFNPKVHYDMALEDGNKFGGFNGGAGIRIQKFSIGFSLAKFHPAATTYHFSLAVDISKF</sequence>
<proteinExistence type="predicted"/>
<gene>
    <name evidence="2" type="ORF">CLV62_101222</name>
</gene>
<keyword evidence="1" id="KW-0732">Signal</keyword>
<dbReference type="NCBIfam" id="NF033711">
    <property type="entry name" value="T9SS_PorQ"/>
    <property type="match status" value="1"/>
</dbReference>
<evidence type="ECO:0000313" key="2">
    <source>
        <dbReference type="EMBL" id="PXV68956.1"/>
    </source>
</evidence>
<dbReference type="EMBL" id="QICL01000001">
    <property type="protein sequence ID" value="PXV68956.1"/>
    <property type="molecule type" value="Genomic_DNA"/>
</dbReference>
<dbReference type="OrthoDB" id="9809953at2"/>
<dbReference type="RefSeq" id="WP_146212656.1">
    <property type="nucleotide sequence ID" value="NZ_QICL01000001.1"/>
</dbReference>
<dbReference type="NCBIfam" id="NF033709">
    <property type="entry name" value="PorV_fam"/>
    <property type="match status" value="1"/>
</dbReference>
<feature type="chain" id="PRO_5016033399" description="Type IX secretion system PorP/SprF family membrane protein" evidence="1">
    <location>
        <begin position="23"/>
        <end position="333"/>
    </location>
</feature>
<evidence type="ECO:0000313" key="3">
    <source>
        <dbReference type="Proteomes" id="UP000247973"/>
    </source>
</evidence>
<organism evidence="2 3">
    <name type="scientific">Dysgonomonas alginatilytica</name>
    <dbReference type="NCBI Taxonomy" id="1605892"/>
    <lineage>
        <taxon>Bacteria</taxon>
        <taxon>Pseudomonadati</taxon>
        <taxon>Bacteroidota</taxon>
        <taxon>Bacteroidia</taxon>
        <taxon>Bacteroidales</taxon>
        <taxon>Dysgonomonadaceae</taxon>
        <taxon>Dysgonomonas</taxon>
    </lineage>
</organism>
<dbReference type="Proteomes" id="UP000247973">
    <property type="component" value="Unassembled WGS sequence"/>
</dbReference>
<reference evidence="2 3" key="1">
    <citation type="submission" date="2018-03" db="EMBL/GenBank/DDBJ databases">
        <title>Genomic Encyclopedia of Archaeal and Bacterial Type Strains, Phase II (KMG-II): from individual species to whole genera.</title>
        <authorList>
            <person name="Goeker M."/>
        </authorList>
    </citation>
    <scope>NUCLEOTIDE SEQUENCE [LARGE SCALE GENOMIC DNA]</scope>
    <source>
        <strain evidence="2 3">DSM 100214</strain>
    </source>
</reference>
<protein>
    <recommendedName>
        <fullName evidence="4">Type IX secretion system PorP/SprF family membrane protein</fullName>
    </recommendedName>
</protein>